<name>A0A9D9EH94_9BACT</name>
<sequence>MIQWRFWRRFRIAPHTMLNVSKRGMSISFLSKLLNVTFGRHGVRFSSGLRGTGLSIFKYLKFKK</sequence>
<dbReference type="AlphaFoldDB" id="A0A9D9EH94"/>
<gene>
    <name evidence="2" type="ORF">IAC32_07185</name>
</gene>
<reference evidence="2" key="2">
    <citation type="journal article" date="2021" name="PeerJ">
        <title>Extensive microbial diversity within the chicken gut microbiome revealed by metagenomics and culture.</title>
        <authorList>
            <person name="Gilroy R."/>
            <person name="Ravi A."/>
            <person name="Getino M."/>
            <person name="Pursley I."/>
            <person name="Horton D.L."/>
            <person name="Alikhan N.F."/>
            <person name="Baker D."/>
            <person name="Gharbi K."/>
            <person name="Hall N."/>
            <person name="Watson M."/>
            <person name="Adriaenssens E.M."/>
            <person name="Foster-Nyarko E."/>
            <person name="Jarju S."/>
            <person name="Secka A."/>
            <person name="Antonio M."/>
            <person name="Oren A."/>
            <person name="Chaudhuri R.R."/>
            <person name="La Ragione R."/>
            <person name="Hildebrand F."/>
            <person name="Pallen M.J."/>
        </authorList>
    </citation>
    <scope>NUCLEOTIDE SEQUENCE</scope>
    <source>
        <strain evidence="2">D3-1215</strain>
    </source>
</reference>
<proteinExistence type="predicted"/>
<reference evidence="2" key="1">
    <citation type="submission" date="2020-10" db="EMBL/GenBank/DDBJ databases">
        <authorList>
            <person name="Gilroy R."/>
        </authorList>
    </citation>
    <scope>NUCLEOTIDE SEQUENCE</scope>
    <source>
        <strain evidence="2">D3-1215</strain>
    </source>
</reference>
<organism evidence="2 3">
    <name type="scientific">Candidatus Enterocola intestinipullorum</name>
    <dbReference type="NCBI Taxonomy" id="2840783"/>
    <lineage>
        <taxon>Bacteria</taxon>
        <taxon>Pseudomonadati</taxon>
        <taxon>Bacteroidota</taxon>
        <taxon>Bacteroidia</taxon>
        <taxon>Bacteroidales</taxon>
        <taxon>Candidatus Enterocola</taxon>
    </lineage>
</organism>
<dbReference type="InterPro" id="IPR025330">
    <property type="entry name" value="DUF4236"/>
</dbReference>
<protein>
    <submittedName>
        <fullName evidence="2">DUF4236 domain-containing protein</fullName>
    </submittedName>
</protein>
<dbReference type="EMBL" id="JADIMR010000106">
    <property type="protein sequence ID" value="MBO8447508.1"/>
    <property type="molecule type" value="Genomic_DNA"/>
</dbReference>
<comment type="caution">
    <text evidence="2">The sequence shown here is derived from an EMBL/GenBank/DDBJ whole genome shotgun (WGS) entry which is preliminary data.</text>
</comment>
<accession>A0A9D9EH94</accession>
<evidence type="ECO:0000259" key="1">
    <source>
        <dbReference type="Pfam" id="PF14020"/>
    </source>
</evidence>
<dbReference type="Proteomes" id="UP000823637">
    <property type="component" value="Unassembled WGS sequence"/>
</dbReference>
<dbReference type="Pfam" id="PF14020">
    <property type="entry name" value="DUF4236"/>
    <property type="match status" value="1"/>
</dbReference>
<feature type="domain" description="DUF4236" evidence="1">
    <location>
        <begin position="4"/>
        <end position="55"/>
    </location>
</feature>
<evidence type="ECO:0000313" key="3">
    <source>
        <dbReference type="Proteomes" id="UP000823637"/>
    </source>
</evidence>
<evidence type="ECO:0000313" key="2">
    <source>
        <dbReference type="EMBL" id="MBO8447508.1"/>
    </source>
</evidence>